<comment type="caution">
    <text evidence="1">The sequence shown here is derived from an EMBL/GenBank/DDBJ whole genome shotgun (WGS) entry which is preliminary data.</text>
</comment>
<evidence type="ECO:0000313" key="1">
    <source>
        <dbReference type="EMBL" id="KYO43285.1"/>
    </source>
</evidence>
<gene>
    <name evidence="1" type="ORF">Y1Q_0017578</name>
</gene>
<dbReference type="Proteomes" id="UP000050525">
    <property type="component" value="Unassembled WGS sequence"/>
</dbReference>
<dbReference type="AlphaFoldDB" id="A0A151P3G3"/>
<proteinExistence type="predicted"/>
<evidence type="ECO:0000313" key="2">
    <source>
        <dbReference type="Proteomes" id="UP000050525"/>
    </source>
</evidence>
<dbReference type="EMBL" id="AKHW03001210">
    <property type="protein sequence ID" value="KYO43285.1"/>
    <property type="molecule type" value="Genomic_DNA"/>
</dbReference>
<dbReference type="GO" id="GO:0005581">
    <property type="term" value="C:collagen trimer"/>
    <property type="evidence" value="ECO:0007669"/>
    <property type="project" value="UniProtKB-KW"/>
</dbReference>
<sequence>MLTSFATPERLKSNFIEGQVAFSHLRLSNNRSVMPLDVQGCTYTTLTGSACVYPILTAQTYLCLQLDGYTVIMGNLFSDCTKISNKQNMFCILSNRK</sequence>
<protein>
    <submittedName>
        <fullName evidence="1">Collagen alpha-1(I) chain-like</fullName>
    </submittedName>
</protein>
<dbReference type="PANTHER" id="PTHR33626">
    <property type="entry name" value="ZGC:158463"/>
    <property type="match status" value="1"/>
</dbReference>
<name>A0A151P3G3_ALLMI</name>
<keyword evidence="2" id="KW-1185">Reference proteome</keyword>
<accession>A0A151P3G3</accession>
<dbReference type="PANTHER" id="PTHR33626:SF2">
    <property type="match status" value="1"/>
</dbReference>
<organism evidence="1 2">
    <name type="scientific">Alligator mississippiensis</name>
    <name type="common">American alligator</name>
    <dbReference type="NCBI Taxonomy" id="8496"/>
    <lineage>
        <taxon>Eukaryota</taxon>
        <taxon>Metazoa</taxon>
        <taxon>Chordata</taxon>
        <taxon>Craniata</taxon>
        <taxon>Vertebrata</taxon>
        <taxon>Euteleostomi</taxon>
        <taxon>Archelosauria</taxon>
        <taxon>Archosauria</taxon>
        <taxon>Crocodylia</taxon>
        <taxon>Alligatoridae</taxon>
        <taxon>Alligatorinae</taxon>
        <taxon>Alligator</taxon>
    </lineage>
</organism>
<reference evidence="1 2" key="1">
    <citation type="journal article" date="2012" name="Genome Biol.">
        <title>Sequencing three crocodilian genomes to illuminate the evolution of archosaurs and amniotes.</title>
        <authorList>
            <person name="St John J.A."/>
            <person name="Braun E.L."/>
            <person name="Isberg S.R."/>
            <person name="Miles L.G."/>
            <person name="Chong A.Y."/>
            <person name="Gongora J."/>
            <person name="Dalzell P."/>
            <person name="Moran C."/>
            <person name="Bed'hom B."/>
            <person name="Abzhanov A."/>
            <person name="Burgess S.C."/>
            <person name="Cooksey A.M."/>
            <person name="Castoe T.A."/>
            <person name="Crawford N.G."/>
            <person name="Densmore L.D."/>
            <person name="Drew J.C."/>
            <person name="Edwards S.V."/>
            <person name="Faircloth B.C."/>
            <person name="Fujita M.K."/>
            <person name="Greenwold M.J."/>
            <person name="Hoffmann F.G."/>
            <person name="Howard J.M."/>
            <person name="Iguchi T."/>
            <person name="Janes D.E."/>
            <person name="Khan S.Y."/>
            <person name="Kohno S."/>
            <person name="de Koning A.J."/>
            <person name="Lance S.L."/>
            <person name="McCarthy F.M."/>
            <person name="McCormack J.E."/>
            <person name="Merchant M.E."/>
            <person name="Peterson D.G."/>
            <person name="Pollock D.D."/>
            <person name="Pourmand N."/>
            <person name="Raney B.J."/>
            <person name="Roessler K.A."/>
            <person name="Sanford J.R."/>
            <person name="Sawyer R.H."/>
            <person name="Schmidt C.J."/>
            <person name="Triplett E.W."/>
            <person name="Tuberville T.D."/>
            <person name="Venegas-Anaya M."/>
            <person name="Howard J.T."/>
            <person name="Jarvis E.D."/>
            <person name="Guillette L.J.Jr."/>
            <person name="Glenn T.C."/>
            <person name="Green R.E."/>
            <person name="Ray D.A."/>
        </authorList>
    </citation>
    <scope>NUCLEOTIDE SEQUENCE [LARGE SCALE GENOMIC DNA]</scope>
    <source>
        <strain evidence="1">KSC_2009_1</strain>
    </source>
</reference>